<name>A0A849SP12_UNCEI</name>
<evidence type="ECO:0008006" key="3">
    <source>
        <dbReference type="Google" id="ProtNLM"/>
    </source>
</evidence>
<accession>A0A849SP12</accession>
<evidence type="ECO:0000313" key="2">
    <source>
        <dbReference type="Proteomes" id="UP000580839"/>
    </source>
</evidence>
<dbReference type="AlphaFoldDB" id="A0A849SP12"/>
<gene>
    <name evidence="1" type="ORF">HOP12_15415</name>
</gene>
<protein>
    <recommendedName>
        <fullName evidence="3">DM13 domain-containing protein</fullName>
    </recommendedName>
</protein>
<dbReference type="EMBL" id="JABFRW010000201">
    <property type="protein sequence ID" value="NOT35533.1"/>
    <property type="molecule type" value="Genomic_DNA"/>
</dbReference>
<reference evidence="1 2" key="1">
    <citation type="submission" date="2020-04" db="EMBL/GenBank/DDBJ databases">
        <title>Metagenomic profiling of ammonia- and methane-oxidizing microorganisms in a Dutch drinking water treatment plant.</title>
        <authorList>
            <person name="Poghosyan L."/>
            <person name="Leucker S."/>
        </authorList>
    </citation>
    <scope>NUCLEOTIDE SEQUENCE [LARGE SCALE GENOMIC DNA]</scope>
    <source>
        <strain evidence="1">S-RSF-IL-03</strain>
    </source>
</reference>
<sequence length="112" mass="12164">MESVMTNPIGMMSTTFNGPEVKGGSIIAMRSREGITLSLSDDFMIPGAPAPHWQVVDAAGNAYLLQRLQVVNDRVNRTITVPAYVRQVSSVRIYCAFAEVVLGEVTFSSPVM</sequence>
<organism evidence="1 2">
    <name type="scientific">Eiseniibacteriota bacterium</name>
    <dbReference type="NCBI Taxonomy" id="2212470"/>
    <lineage>
        <taxon>Bacteria</taxon>
        <taxon>Candidatus Eiseniibacteriota</taxon>
    </lineage>
</organism>
<dbReference type="Proteomes" id="UP000580839">
    <property type="component" value="Unassembled WGS sequence"/>
</dbReference>
<comment type="caution">
    <text evidence="1">The sequence shown here is derived from an EMBL/GenBank/DDBJ whole genome shotgun (WGS) entry which is preliminary data.</text>
</comment>
<proteinExistence type="predicted"/>
<evidence type="ECO:0000313" key="1">
    <source>
        <dbReference type="EMBL" id="NOT35533.1"/>
    </source>
</evidence>